<dbReference type="Gene3D" id="3.50.50.60">
    <property type="entry name" value="FAD/NAD(P)-binding domain"/>
    <property type="match status" value="1"/>
</dbReference>
<evidence type="ECO:0000313" key="2">
    <source>
        <dbReference type="EMBL" id="GAA2126241.1"/>
    </source>
</evidence>
<evidence type="ECO:0000313" key="3">
    <source>
        <dbReference type="Proteomes" id="UP001500897"/>
    </source>
</evidence>
<proteinExistence type="predicted"/>
<accession>A0ABN2YFB9</accession>
<dbReference type="EMBL" id="BAAANS010000119">
    <property type="protein sequence ID" value="GAA2126241.1"/>
    <property type="molecule type" value="Genomic_DNA"/>
</dbReference>
<evidence type="ECO:0000259" key="1">
    <source>
        <dbReference type="Pfam" id="PF01266"/>
    </source>
</evidence>
<protein>
    <recommendedName>
        <fullName evidence="1">FAD dependent oxidoreductase domain-containing protein</fullName>
    </recommendedName>
</protein>
<dbReference type="SUPFAM" id="SSF51905">
    <property type="entry name" value="FAD/NAD(P)-binding domain"/>
    <property type="match status" value="1"/>
</dbReference>
<sequence length="347" mass="36297">MSSTPDTVVLGTGFAGLTAATRLAEEGHHVRCHGDGAAGASLQNFGQLHSGAVYAPVLPEVAAACWQHRSRWSGLIGEDVRLAPGLALFGSHSEVERYAQAWSDLGIPARPLSAAELDGYGVQPSVAPAAAFALPDLSVDVAAVHSKTIAHAATRGVGFARPASCAPVLSGTEVVLWSADAGYYRPDTLVLAAGHRTAHLLDLLGIQHPLAISNLPYGVLEEPVPRLPLTYWLDGDLLAVSPQRNELRVALPGRPGGPADDAIEHYRIAAALSTRWPGLPAEQVRLQWGQVAEPVGTGPDPSAVVVDLRHPPAGWGQVANLVVCLPGKWTTAWHAADQVARAAASRS</sequence>
<dbReference type="InterPro" id="IPR036188">
    <property type="entry name" value="FAD/NAD-bd_sf"/>
</dbReference>
<dbReference type="Pfam" id="PF01266">
    <property type="entry name" value="DAO"/>
    <property type="match status" value="1"/>
</dbReference>
<keyword evidence="3" id="KW-1185">Reference proteome</keyword>
<dbReference type="InterPro" id="IPR006076">
    <property type="entry name" value="FAD-dep_OxRdtase"/>
</dbReference>
<name>A0ABN2YFB9_9ACTN</name>
<organism evidence="2 3">
    <name type="scientific">Kitasatospora saccharophila</name>
    <dbReference type="NCBI Taxonomy" id="407973"/>
    <lineage>
        <taxon>Bacteria</taxon>
        <taxon>Bacillati</taxon>
        <taxon>Actinomycetota</taxon>
        <taxon>Actinomycetes</taxon>
        <taxon>Kitasatosporales</taxon>
        <taxon>Streptomycetaceae</taxon>
        <taxon>Kitasatospora</taxon>
    </lineage>
</organism>
<comment type="caution">
    <text evidence="2">The sequence shown here is derived from an EMBL/GenBank/DDBJ whole genome shotgun (WGS) entry which is preliminary data.</text>
</comment>
<feature type="domain" description="FAD dependent oxidoreductase" evidence="1">
    <location>
        <begin position="6"/>
        <end position="336"/>
    </location>
</feature>
<dbReference type="RefSeq" id="WP_380274074.1">
    <property type="nucleotide sequence ID" value="NZ_JBHTGA010000001.1"/>
</dbReference>
<dbReference type="Proteomes" id="UP001500897">
    <property type="component" value="Unassembled WGS sequence"/>
</dbReference>
<reference evidence="2 3" key="1">
    <citation type="journal article" date="2019" name="Int. J. Syst. Evol. Microbiol.">
        <title>The Global Catalogue of Microorganisms (GCM) 10K type strain sequencing project: providing services to taxonomists for standard genome sequencing and annotation.</title>
        <authorList>
            <consortium name="The Broad Institute Genomics Platform"/>
            <consortium name="The Broad Institute Genome Sequencing Center for Infectious Disease"/>
            <person name="Wu L."/>
            <person name="Ma J."/>
        </authorList>
    </citation>
    <scope>NUCLEOTIDE SEQUENCE [LARGE SCALE GENOMIC DNA]</scope>
    <source>
        <strain evidence="2 3">JCM 14559</strain>
    </source>
</reference>
<dbReference type="Gene3D" id="3.30.9.10">
    <property type="entry name" value="D-Amino Acid Oxidase, subunit A, domain 2"/>
    <property type="match status" value="1"/>
</dbReference>
<gene>
    <name evidence="2" type="ORF">GCM10009759_78560</name>
</gene>